<dbReference type="GO" id="GO:0003723">
    <property type="term" value="F:RNA binding"/>
    <property type="evidence" value="ECO:0007669"/>
    <property type="project" value="InterPro"/>
</dbReference>
<accession>A0A6C0K490</accession>
<organism evidence="1">
    <name type="scientific">viral metagenome</name>
    <dbReference type="NCBI Taxonomy" id="1070528"/>
    <lineage>
        <taxon>unclassified sequences</taxon>
        <taxon>metagenomes</taxon>
        <taxon>organismal metagenomes</taxon>
    </lineage>
</organism>
<sequence>MSIHLDSPISKTSWSLYWHPSEGRDWSLPSFTHFGTMKTWRDFHTILEVLKVSTLSDGMFFLMRDPIPPLWENSQNIYGGAYSFRIPKAAAGAGFVHYGIAAILETVTTSSANTINGLSISPKKHYNIVKVWNTDAGKFKRPDDLLCLIPEVKTPEVQYKAFTDMKM</sequence>
<dbReference type="InterPro" id="IPR023398">
    <property type="entry name" value="TIF_eIF4e-like"/>
</dbReference>
<dbReference type="AlphaFoldDB" id="A0A6C0K490"/>
<dbReference type="GO" id="GO:0003743">
    <property type="term" value="F:translation initiation factor activity"/>
    <property type="evidence" value="ECO:0007669"/>
    <property type="project" value="InterPro"/>
</dbReference>
<protein>
    <submittedName>
        <fullName evidence="1">Uncharacterized protein</fullName>
    </submittedName>
</protein>
<dbReference type="Pfam" id="PF01652">
    <property type="entry name" value="IF4E"/>
    <property type="match status" value="1"/>
</dbReference>
<reference evidence="1" key="1">
    <citation type="journal article" date="2020" name="Nature">
        <title>Giant virus diversity and host interactions through global metagenomics.</title>
        <authorList>
            <person name="Schulz F."/>
            <person name="Roux S."/>
            <person name="Paez-Espino D."/>
            <person name="Jungbluth S."/>
            <person name="Walsh D.A."/>
            <person name="Denef V.J."/>
            <person name="McMahon K.D."/>
            <person name="Konstantinidis K.T."/>
            <person name="Eloe-Fadrosh E.A."/>
            <person name="Kyrpides N.C."/>
            <person name="Woyke T."/>
        </authorList>
    </citation>
    <scope>NUCLEOTIDE SEQUENCE</scope>
    <source>
        <strain evidence="1">GVMAG-S-1101165-84</strain>
    </source>
</reference>
<proteinExistence type="predicted"/>
<dbReference type="Gene3D" id="3.30.760.10">
    <property type="entry name" value="RNA Cap, Translation Initiation Factor Eif4e"/>
    <property type="match status" value="1"/>
</dbReference>
<dbReference type="SUPFAM" id="SSF55418">
    <property type="entry name" value="eIF4e-like"/>
    <property type="match status" value="1"/>
</dbReference>
<evidence type="ECO:0000313" key="1">
    <source>
        <dbReference type="EMBL" id="QHU11038.1"/>
    </source>
</evidence>
<dbReference type="EMBL" id="MN740778">
    <property type="protein sequence ID" value="QHU11038.1"/>
    <property type="molecule type" value="Genomic_DNA"/>
</dbReference>
<name>A0A6C0K490_9ZZZZ</name>
<dbReference type="InterPro" id="IPR001040">
    <property type="entry name" value="TIF_eIF_4E"/>
</dbReference>